<dbReference type="EMBL" id="JAHRIQ010076680">
    <property type="protein sequence ID" value="MEQ2246224.1"/>
    <property type="molecule type" value="Genomic_DNA"/>
</dbReference>
<protein>
    <submittedName>
        <fullName evidence="1">Uncharacterized protein</fullName>
    </submittedName>
</protein>
<keyword evidence="2" id="KW-1185">Reference proteome</keyword>
<dbReference type="Proteomes" id="UP001482620">
    <property type="component" value="Unassembled WGS sequence"/>
</dbReference>
<comment type="caution">
    <text evidence="1">The sequence shown here is derived from an EMBL/GenBank/DDBJ whole genome shotgun (WGS) entry which is preliminary data.</text>
</comment>
<proteinExistence type="predicted"/>
<evidence type="ECO:0000313" key="2">
    <source>
        <dbReference type="Proteomes" id="UP001482620"/>
    </source>
</evidence>
<sequence>MEYLIKVDFLICLKTLSTSCDCLRSSAASNKFSSRIVLNLAPSIFSSTLTSFPVPGEENHPHSMMLPPPCLTIYSIFHVDQNAHIFFHTFLETCLLVQVDRHVLVGSQFSKTHSGGLY</sequence>
<reference evidence="1 2" key="1">
    <citation type="submission" date="2021-06" db="EMBL/GenBank/DDBJ databases">
        <authorList>
            <person name="Palmer J.M."/>
        </authorList>
    </citation>
    <scope>NUCLEOTIDE SEQUENCE [LARGE SCALE GENOMIC DNA]</scope>
    <source>
        <strain evidence="2">if_2019</strain>
        <tissue evidence="1">Muscle</tissue>
    </source>
</reference>
<gene>
    <name evidence="1" type="ORF">ILYODFUR_036093</name>
</gene>
<evidence type="ECO:0000313" key="1">
    <source>
        <dbReference type="EMBL" id="MEQ2246224.1"/>
    </source>
</evidence>
<organism evidence="1 2">
    <name type="scientific">Ilyodon furcidens</name>
    <name type="common">goldbreast splitfin</name>
    <dbReference type="NCBI Taxonomy" id="33524"/>
    <lineage>
        <taxon>Eukaryota</taxon>
        <taxon>Metazoa</taxon>
        <taxon>Chordata</taxon>
        <taxon>Craniata</taxon>
        <taxon>Vertebrata</taxon>
        <taxon>Euteleostomi</taxon>
        <taxon>Actinopterygii</taxon>
        <taxon>Neopterygii</taxon>
        <taxon>Teleostei</taxon>
        <taxon>Neoteleostei</taxon>
        <taxon>Acanthomorphata</taxon>
        <taxon>Ovalentaria</taxon>
        <taxon>Atherinomorphae</taxon>
        <taxon>Cyprinodontiformes</taxon>
        <taxon>Goodeidae</taxon>
        <taxon>Ilyodon</taxon>
    </lineage>
</organism>
<accession>A0ABV0UNF3</accession>
<name>A0ABV0UNF3_9TELE</name>